<keyword evidence="7" id="KW-1185">Reference proteome</keyword>
<protein>
    <recommendedName>
        <fullName evidence="8">BED-type domain-containing protein</fullName>
    </recommendedName>
</protein>
<keyword evidence="5" id="KW-0539">Nucleus</keyword>
<evidence type="ECO:0000256" key="5">
    <source>
        <dbReference type="ARBA" id="ARBA00023242"/>
    </source>
</evidence>
<evidence type="ECO:0000256" key="2">
    <source>
        <dbReference type="ARBA" id="ARBA00022723"/>
    </source>
</evidence>
<dbReference type="PANTHER" id="PTHR46481:SF10">
    <property type="entry name" value="ZINC FINGER BED DOMAIN-CONTAINING PROTEIN 39"/>
    <property type="match status" value="1"/>
</dbReference>
<proteinExistence type="predicted"/>
<dbReference type="STRING" id="1353009.A0A1Y2I7S7"/>
<keyword evidence="2" id="KW-0479">Metal-binding</keyword>
<sequence>MHRDCLKCVRKATIINDTSTLRRHLEAFHKQAYRKWALENNFESKLPGDVRQRKQAQDAAKARQAGGSLDQHLREMPPKEKVARYTEQLFREAVVEWLIATDQPISAVEHPKFKRMIEVAAAAKDGVQIPSRKLARAEIMNMFQREISGLKKRLNVIFTCLTSADMR</sequence>
<dbReference type="GO" id="GO:0005634">
    <property type="term" value="C:nucleus"/>
    <property type="evidence" value="ECO:0007669"/>
    <property type="project" value="UniProtKB-SubCell"/>
</dbReference>
<dbReference type="OrthoDB" id="2802474at2759"/>
<accession>A0A1Y2I7S7</accession>
<comment type="subcellular location">
    <subcellularLocation>
        <location evidence="1">Nucleus</location>
    </subcellularLocation>
</comment>
<evidence type="ECO:0000256" key="3">
    <source>
        <dbReference type="ARBA" id="ARBA00022771"/>
    </source>
</evidence>
<evidence type="ECO:0000313" key="6">
    <source>
        <dbReference type="EMBL" id="OSC97206.1"/>
    </source>
</evidence>
<dbReference type="AlphaFoldDB" id="A0A1Y2I7S7"/>
<evidence type="ECO:0000256" key="4">
    <source>
        <dbReference type="ARBA" id="ARBA00022833"/>
    </source>
</evidence>
<dbReference type="Proteomes" id="UP000193067">
    <property type="component" value="Unassembled WGS sequence"/>
</dbReference>
<evidence type="ECO:0000256" key="1">
    <source>
        <dbReference type="ARBA" id="ARBA00004123"/>
    </source>
</evidence>
<keyword evidence="3" id="KW-0863">Zinc-finger</keyword>
<evidence type="ECO:0000313" key="7">
    <source>
        <dbReference type="Proteomes" id="UP000193067"/>
    </source>
</evidence>
<evidence type="ECO:0008006" key="8">
    <source>
        <dbReference type="Google" id="ProtNLM"/>
    </source>
</evidence>
<keyword evidence="4" id="KW-0862">Zinc</keyword>
<dbReference type="PANTHER" id="PTHR46481">
    <property type="entry name" value="ZINC FINGER BED DOMAIN-CONTAINING PROTEIN 4"/>
    <property type="match status" value="1"/>
</dbReference>
<gene>
    <name evidence="6" type="ORF">PYCCODRAFT_1530807</name>
</gene>
<reference evidence="6 7" key="1">
    <citation type="journal article" date="2015" name="Biotechnol. Biofuels">
        <title>Enhanced degradation of softwood versus hardwood by the white-rot fungus Pycnoporus coccineus.</title>
        <authorList>
            <person name="Couturier M."/>
            <person name="Navarro D."/>
            <person name="Chevret D."/>
            <person name="Henrissat B."/>
            <person name="Piumi F."/>
            <person name="Ruiz-Duenas F.J."/>
            <person name="Martinez A.T."/>
            <person name="Grigoriev I.V."/>
            <person name="Riley R."/>
            <person name="Lipzen A."/>
            <person name="Berrin J.G."/>
            <person name="Master E.R."/>
            <person name="Rosso M.N."/>
        </authorList>
    </citation>
    <scope>NUCLEOTIDE SEQUENCE [LARGE SCALE GENOMIC DNA]</scope>
    <source>
        <strain evidence="6 7">BRFM310</strain>
    </source>
</reference>
<name>A0A1Y2I7S7_TRAC3</name>
<dbReference type="EMBL" id="KZ084155">
    <property type="protein sequence ID" value="OSC97206.1"/>
    <property type="molecule type" value="Genomic_DNA"/>
</dbReference>
<organism evidence="6 7">
    <name type="scientific">Trametes coccinea (strain BRFM310)</name>
    <name type="common">Pycnoporus coccineus</name>
    <dbReference type="NCBI Taxonomy" id="1353009"/>
    <lineage>
        <taxon>Eukaryota</taxon>
        <taxon>Fungi</taxon>
        <taxon>Dikarya</taxon>
        <taxon>Basidiomycota</taxon>
        <taxon>Agaricomycotina</taxon>
        <taxon>Agaricomycetes</taxon>
        <taxon>Polyporales</taxon>
        <taxon>Polyporaceae</taxon>
        <taxon>Trametes</taxon>
    </lineage>
</organism>
<dbReference type="GO" id="GO:0008270">
    <property type="term" value="F:zinc ion binding"/>
    <property type="evidence" value="ECO:0007669"/>
    <property type="project" value="UniProtKB-KW"/>
</dbReference>
<dbReference type="InterPro" id="IPR052035">
    <property type="entry name" value="ZnF_BED_domain_contain"/>
</dbReference>